<evidence type="ECO:0000313" key="7">
    <source>
        <dbReference type="EMBL" id="MFI6498044.1"/>
    </source>
</evidence>
<keyword evidence="2 6" id="KW-0378">Hydrolase</keyword>
<dbReference type="Proteomes" id="UP001612741">
    <property type="component" value="Unassembled WGS sequence"/>
</dbReference>
<accession>A0ABW7YRU7</accession>
<proteinExistence type="inferred from homology"/>
<dbReference type="Gene3D" id="3.40.1790.10">
    <property type="entry name" value="Indigoidine synthase domain"/>
    <property type="match status" value="1"/>
</dbReference>
<organism evidence="7 8">
    <name type="scientific">Nonomuraea typhae</name>
    <dbReference type="NCBI Taxonomy" id="2603600"/>
    <lineage>
        <taxon>Bacteria</taxon>
        <taxon>Bacillati</taxon>
        <taxon>Actinomycetota</taxon>
        <taxon>Actinomycetes</taxon>
        <taxon>Streptosporangiales</taxon>
        <taxon>Streptosporangiaceae</taxon>
        <taxon>Nonomuraea</taxon>
    </lineage>
</organism>
<protein>
    <recommendedName>
        <fullName evidence="6">Pseudouridine-5'-phosphate glycosidase</fullName>
        <shortName evidence="6">PsiMP glycosidase</shortName>
        <ecNumber evidence="6">4.2.1.70</ecNumber>
    </recommendedName>
</protein>
<reference evidence="7 8" key="1">
    <citation type="submission" date="2024-10" db="EMBL/GenBank/DDBJ databases">
        <title>The Natural Products Discovery Center: Release of the First 8490 Sequenced Strains for Exploring Actinobacteria Biosynthetic Diversity.</title>
        <authorList>
            <person name="Kalkreuter E."/>
            <person name="Kautsar S.A."/>
            <person name="Yang D."/>
            <person name="Bader C.D."/>
            <person name="Teijaro C.N."/>
            <person name="Fluegel L."/>
            <person name="Davis C.M."/>
            <person name="Simpson J.R."/>
            <person name="Lauterbach L."/>
            <person name="Steele A.D."/>
            <person name="Gui C."/>
            <person name="Meng S."/>
            <person name="Li G."/>
            <person name="Viehrig K."/>
            <person name="Ye F."/>
            <person name="Su P."/>
            <person name="Kiefer A.F."/>
            <person name="Nichols A."/>
            <person name="Cepeda A.J."/>
            <person name="Yan W."/>
            <person name="Fan B."/>
            <person name="Jiang Y."/>
            <person name="Adhikari A."/>
            <person name="Zheng C.-J."/>
            <person name="Schuster L."/>
            <person name="Cowan T.M."/>
            <person name="Smanski M.J."/>
            <person name="Chevrette M.G."/>
            <person name="De Carvalho L.P.S."/>
            <person name="Shen B."/>
        </authorList>
    </citation>
    <scope>NUCLEOTIDE SEQUENCE [LARGE SCALE GENOMIC DNA]</scope>
    <source>
        <strain evidence="7 8">NPDC050545</strain>
    </source>
</reference>
<evidence type="ECO:0000313" key="8">
    <source>
        <dbReference type="Proteomes" id="UP001612741"/>
    </source>
</evidence>
<keyword evidence="3 6" id="KW-0464">Manganese</keyword>
<feature type="binding site" evidence="6">
    <location>
        <position position="83"/>
    </location>
    <ligand>
        <name>substrate</name>
    </ligand>
</feature>
<dbReference type="InterPro" id="IPR022830">
    <property type="entry name" value="Indigdn_synthA-like"/>
</dbReference>
<dbReference type="PANTHER" id="PTHR42909:SF1">
    <property type="entry name" value="CARBOHYDRATE KINASE PFKB DOMAIN-CONTAINING PROTEIN"/>
    <property type="match status" value="1"/>
</dbReference>
<keyword evidence="1 6" id="KW-0479">Metal-binding</keyword>
<evidence type="ECO:0000256" key="6">
    <source>
        <dbReference type="HAMAP-Rule" id="MF_01876"/>
    </source>
</evidence>
<keyword evidence="8" id="KW-1185">Reference proteome</keyword>
<comment type="similarity">
    <text evidence="6">Belongs to the pseudouridine-5'-phosphate glycosidase family.</text>
</comment>
<comment type="subunit">
    <text evidence="6">Homotrimer.</text>
</comment>
<comment type="function">
    <text evidence="6">Catalyzes the reversible cleavage of pseudouridine 5'-phosphate (PsiMP) to ribose 5-phosphate and uracil. Functions biologically in the cleavage direction, as part of a pseudouridine degradation pathway.</text>
</comment>
<evidence type="ECO:0000256" key="2">
    <source>
        <dbReference type="ARBA" id="ARBA00022801"/>
    </source>
</evidence>
<evidence type="ECO:0000256" key="4">
    <source>
        <dbReference type="ARBA" id="ARBA00023239"/>
    </source>
</evidence>
<comment type="caution">
    <text evidence="7">The sequence shown here is derived from an EMBL/GenBank/DDBJ whole genome shotgun (WGS) entry which is preliminary data.</text>
</comment>
<dbReference type="PANTHER" id="PTHR42909">
    <property type="entry name" value="ZGC:136858"/>
    <property type="match status" value="1"/>
</dbReference>
<keyword evidence="4 6" id="KW-0456">Lyase</keyword>
<keyword evidence="5 6" id="KW-0326">Glycosidase</keyword>
<feature type="binding site" evidence="6">
    <location>
        <begin position="137"/>
        <end position="139"/>
    </location>
    <ligand>
        <name>substrate</name>
    </ligand>
</feature>
<dbReference type="Pfam" id="PF04227">
    <property type="entry name" value="Indigoidine_A"/>
    <property type="match status" value="1"/>
</dbReference>
<dbReference type="GO" id="GO:0016798">
    <property type="term" value="F:hydrolase activity, acting on glycosyl bonds"/>
    <property type="evidence" value="ECO:0007669"/>
    <property type="project" value="UniProtKB-KW"/>
</dbReference>
<feature type="binding site" evidence="6">
    <location>
        <position position="135"/>
    </location>
    <ligand>
        <name>Mn(2+)</name>
        <dbReference type="ChEBI" id="CHEBI:29035"/>
    </ligand>
</feature>
<feature type="active site" description="Nucleophile" evidence="6">
    <location>
        <position position="156"/>
    </location>
</feature>
<dbReference type="InterPro" id="IPR007342">
    <property type="entry name" value="PsuG"/>
</dbReference>
<evidence type="ECO:0000256" key="3">
    <source>
        <dbReference type="ARBA" id="ARBA00023211"/>
    </source>
</evidence>
<dbReference type="SUPFAM" id="SSF110581">
    <property type="entry name" value="Indigoidine synthase A-like"/>
    <property type="match status" value="1"/>
</dbReference>
<evidence type="ECO:0000256" key="5">
    <source>
        <dbReference type="ARBA" id="ARBA00023295"/>
    </source>
</evidence>
<feature type="active site" description="Proton donor" evidence="6">
    <location>
        <position position="22"/>
    </location>
</feature>
<gene>
    <name evidence="6" type="primary">psuG</name>
    <name evidence="7" type="ORF">ACIBG2_11690</name>
</gene>
<name>A0ABW7YRU7_9ACTN</name>
<evidence type="ECO:0000256" key="1">
    <source>
        <dbReference type="ARBA" id="ARBA00022723"/>
    </source>
</evidence>
<dbReference type="EMBL" id="JBITGY010000003">
    <property type="protein sequence ID" value="MFI6498044.1"/>
    <property type="molecule type" value="Genomic_DNA"/>
</dbReference>
<dbReference type="EC" id="4.2.1.70" evidence="6"/>
<comment type="catalytic activity">
    <reaction evidence="6">
        <text>D-ribose 5-phosphate + uracil = psi-UMP + H2O</text>
        <dbReference type="Rhea" id="RHEA:18337"/>
        <dbReference type="ChEBI" id="CHEBI:15377"/>
        <dbReference type="ChEBI" id="CHEBI:17568"/>
        <dbReference type="ChEBI" id="CHEBI:58380"/>
        <dbReference type="ChEBI" id="CHEBI:78346"/>
        <dbReference type="EC" id="4.2.1.70"/>
    </reaction>
</comment>
<dbReference type="RefSeq" id="WP_397081304.1">
    <property type="nucleotide sequence ID" value="NZ_JBITGY010000003.1"/>
</dbReference>
<dbReference type="HAMAP" id="MF_01876">
    <property type="entry name" value="PsiMP_glycosidase"/>
    <property type="match status" value="1"/>
</dbReference>
<comment type="cofactor">
    <cofactor evidence="6">
        <name>Mn(2+)</name>
        <dbReference type="ChEBI" id="CHEBI:29035"/>
    </cofactor>
    <text evidence="6">Binds 1 Mn(2+) ion per subunit.</text>
</comment>
<sequence>MFDVSEEVRAALEDGRPVVALESSLIAHGPGYPANVEVARAIEKSVRDAGAVPATIAIVGGRFRVGLDDATIERFGQAGDIPKVGARDIGRVLARGGPGATTVSSTIVIAERAGIPVFSTAGIGGVHRGAQQSFDISADLLQFTRTKIVVVCAGAKSILDLPLTAEYLETAGVPVLGYRCDELPAFYARSSGLRVPRVDDLHEAVRAAELHWQVHGGGTVLLTTPVEEKDALDGVEIEAAIEEAMAQADKAGVVGNAISPFLMKGVAAATKGRSGQATKAVLISTAYVAGQFAVAMSASKERVA</sequence>
<feature type="binding site" evidence="6">
    <location>
        <position position="103"/>
    </location>
    <ligand>
        <name>substrate</name>
    </ligand>
</feature>